<feature type="transmembrane region" description="Helical" evidence="1">
    <location>
        <begin position="130"/>
        <end position="150"/>
    </location>
</feature>
<evidence type="ECO:0000313" key="3">
    <source>
        <dbReference type="Proteomes" id="UP000515971"/>
    </source>
</evidence>
<protein>
    <submittedName>
        <fullName evidence="2">Uncharacterized protein</fullName>
    </submittedName>
</protein>
<dbReference type="EMBL" id="CP060718">
    <property type="protein sequence ID" value="QNN67951.1"/>
    <property type="molecule type" value="Genomic_DNA"/>
</dbReference>
<feature type="transmembrane region" description="Helical" evidence="1">
    <location>
        <begin position="76"/>
        <end position="97"/>
    </location>
</feature>
<evidence type="ECO:0000256" key="1">
    <source>
        <dbReference type="SAM" id="Phobius"/>
    </source>
</evidence>
<keyword evidence="1" id="KW-0812">Transmembrane</keyword>
<keyword evidence="3" id="KW-1185">Reference proteome</keyword>
<name>A0A7G9SJC6_9SPHN</name>
<sequence>MANSISGSTRNIRWRTIGWGTAVALLIAPFIAMQFTPEMNWGPGDFVFAAIIIAIFGGMVELAAGASPRLDYRTGFALAVLGALAVIWVNLAVGIVGSEDNPANNWFFAALGLAIVGATVARLRAGGMSVAMFGTAAALVVALFVAQAGATDEPWVPPGREIIGTGLFAAIFVASGLLFRRAARALAG</sequence>
<dbReference type="AlphaFoldDB" id="A0A7G9SJC6"/>
<feature type="transmembrane region" description="Helical" evidence="1">
    <location>
        <begin position="12"/>
        <end position="34"/>
    </location>
</feature>
<evidence type="ECO:0000313" key="2">
    <source>
        <dbReference type="EMBL" id="QNN67951.1"/>
    </source>
</evidence>
<keyword evidence="1" id="KW-1133">Transmembrane helix</keyword>
<accession>A0A7G9SJC6</accession>
<reference evidence="2 3" key="1">
    <citation type="submission" date="2020-08" db="EMBL/GenBank/DDBJ databases">
        <title>Genome sequence of Sphingomonas lutea KCTC 23642T.</title>
        <authorList>
            <person name="Hyun D.-W."/>
            <person name="Bae J.-W."/>
        </authorList>
    </citation>
    <scope>NUCLEOTIDE SEQUENCE [LARGE SCALE GENOMIC DNA]</scope>
    <source>
        <strain evidence="2 3">KCTC 23642</strain>
    </source>
</reference>
<feature type="transmembrane region" description="Helical" evidence="1">
    <location>
        <begin position="162"/>
        <end position="179"/>
    </location>
</feature>
<dbReference type="KEGG" id="slut:H9L13_03275"/>
<dbReference type="RefSeq" id="WP_187539003.1">
    <property type="nucleotide sequence ID" value="NZ_BAABJT010000001.1"/>
</dbReference>
<feature type="transmembrane region" description="Helical" evidence="1">
    <location>
        <begin position="46"/>
        <end position="64"/>
    </location>
</feature>
<feature type="transmembrane region" description="Helical" evidence="1">
    <location>
        <begin position="103"/>
        <end position="123"/>
    </location>
</feature>
<organism evidence="2 3">
    <name type="scientific">Sphingomonas lutea</name>
    <dbReference type="NCBI Taxonomy" id="1045317"/>
    <lineage>
        <taxon>Bacteria</taxon>
        <taxon>Pseudomonadati</taxon>
        <taxon>Pseudomonadota</taxon>
        <taxon>Alphaproteobacteria</taxon>
        <taxon>Sphingomonadales</taxon>
        <taxon>Sphingomonadaceae</taxon>
        <taxon>Sphingomonas</taxon>
    </lineage>
</organism>
<proteinExistence type="predicted"/>
<dbReference type="Proteomes" id="UP000515971">
    <property type="component" value="Chromosome"/>
</dbReference>
<keyword evidence="1" id="KW-0472">Membrane</keyword>
<gene>
    <name evidence="2" type="ORF">H9L13_03275</name>
</gene>